<evidence type="ECO:0000256" key="1">
    <source>
        <dbReference type="ARBA" id="ARBA00006525"/>
    </source>
</evidence>
<keyword evidence="4" id="KW-1185">Reference proteome</keyword>
<dbReference type="KEGG" id="bko:CKF48_00670"/>
<dbReference type="RefSeq" id="WP_095369541.1">
    <property type="nucleotide sequence ID" value="NZ_CP022983.1"/>
</dbReference>
<protein>
    <submittedName>
        <fullName evidence="3">DNA-protecting protein DprA</fullName>
    </submittedName>
</protein>
<organism evidence="3 4">
    <name type="scientific">Cytobacillus kochii</name>
    <dbReference type="NCBI Taxonomy" id="859143"/>
    <lineage>
        <taxon>Bacteria</taxon>
        <taxon>Bacillati</taxon>
        <taxon>Bacillota</taxon>
        <taxon>Bacilli</taxon>
        <taxon>Bacillales</taxon>
        <taxon>Bacillaceae</taxon>
        <taxon>Cytobacillus</taxon>
    </lineage>
</organism>
<dbReference type="Gene3D" id="3.40.50.450">
    <property type="match status" value="1"/>
</dbReference>
<dbReference type="PANTHER" id="PTHR43022:SF1">
    <property type="entry name" value="PROTEIN SMF"/>
    <property type="match status" value="1"/>
</dbReference>
<sequence length="292" mass="33073">MNDLMTTKLLTLHHCRSVSWKTLYQIVKADPTLSSISFQRPNPLPYFHFLNADTRKKINDEILTLNMEELLSQYVYNDIKIISIMDENYPKLLRETYQPPWFLYAKGDLSLLNMKPILSVVGSRNMTEYGARVIEEIFPTLIKRGFIIASGLAKGVDAHAHKVAMHLSGHTIGVLGSGFFNMYPTGNRHLFQQMSHNHLVLSEYPPHTKAERWHFPMRNRIISGISRATLVIEAKRKSGSLITANFAVQEGRDVFAVPGGILSPFFSGTNELIQNGAKLILSAEDIIEELVY</sequence>
<proteinExistence type="inferred from homology"/>
<dbReference type="Proteomes" id="UP000215137">
    <property type="component" value="Chromosome"/>
</dbReference>
<dbReference type="SUPFAM" id="SSF102405">
    <property type="entry name" value="MCP/YpsA-like"/>
    <property type="match status" value="1"/>
</dbReference>
<dbReference type="Pfam" id="PF02481">
    <property type="entry name" value="DNA_processg_A"/>
    <property type="match status" value="1"/>
</dbReference>
<gene>
    <name evidence="3" type="primary">dprA</name>
    <name evidence="3" type="ORF">CKF48_00670</name>
</gene>
<feature type="domain" description="Smf/DprA SLOG" evidence="2">
    <location>
        <begin position="80"/>
        <end position="290"/>
    </location>
</feature>
<evidence type="ECO:0000259" key="2">
    <source>
        <dbReference type="Pfam" id="PF02481"/>
    </source>
</evidence>
<dbReference type="AlphaFoldDB" id="A0A248TCS9"/>
<reference evidence="3 4" key="1">
    <citation type="submission" date="2017-08" db="EMBL/GenBank/DDBJ databases">
        <title>Complete Genome Sequence of Bacillus kochii Oregon-R-modENCODE STRAIN BDGP4, isolated from Drosophila melanogaster gut.</title>
        <authorList>
            <person name="Wan K.H."/>
            <person name="Yu C."/>
            <person name="Park S."/>
            <person name="Hammonds A.S."/>
            <person name="Booth B.W."/>
            <person name="Celniker S.E."/>
        </authorList>
    </citation>
    <scope>NUCLEOTIDE SEQUENCE [LARGE SCALE GENOMIC DNA]</scope>
    <source>
        <strain evidence="3 4">BDGP4</strain>
    </source>
</reference>
<dbReference type="InterPro" id="IPR003488">
    <property type="entry name" value="DprA"/>
</dbReference>
<evidence type="ECO:0000313" key="4">
    <source>
        <dbReference type="Proteomes" id="UP000215137"/>
    </source>
</evidence>
<dbReference type="GO" id="GO:0009294">
    <property type="term" value="P:DNA-mediated transformation"/>
    <property type="evidence" value="ECO:0007669"/>
    <property type="project" value="InterPro"/>
</dbReference>
<comment type="similarity">
    <text evidence="1">Belongs to the DprA/Smf family.</text>
</comment>
<dbReference type="PANTHER" id="PTHR43022">
    <property type="entry name" value="PROTEIN SMF"/>
    <property type="match status" value="1"/>
</dbReference>
<name>A0A248TCS9_9BACI</name>
<dbReference type="OrthoDB" id="9785707at2"/>
<dbReference type="NCBIfam" id="TIGR00732">
    <property type="entry name" value="dprA"/>
    <property type="match status" value="1"/>
</dbReference>
<accession>A0A248TCS9</accession>
<dbReference type="EMBL" id="CP022983">
    <property type="protein sequence ID" value="ASV65966.1"/>
    <property type="molecule type" value="Genomic_DNA"/>
</dbReference>
<dbReference type="InterPro" id="IPR057666">
    <property type="entry name" value="DrpA_SLOG"/>
</dbReference>
<evidence type="ECO:0000313" key="3">
    <source>
        <dbReference type="EMBL" id="ASV65966.1"/>
    </source>
</evidence>